<evidence type="ECO:0000259" key="18">
    <source>
        <dbReference type="Pfam" id="PF22936"/>
    </source>
</evidence>
<evidence type="ECO:0000256" key="16">
    <source>
        <dbReference type="ARBA" id="ARBA00023268"/>
    </source>
</evidence>
<keyword evidence="13" id="KW-0808">Transferase</keyword>
<dbReference type="GO" id="GO:0005524">
    <property type="term" value="F:ATP binding"/>
    <property type="evidence" value="ECO:0007669"/>
    <property type="project" value="UniProtKB-KW"/>
</dbReference>
<feature type="domain" description="Reverse transcriptase Ty1/copia-type" evidence="17">
    <location>
        <begin position="297"/>
        <end position="364"/>
    </location>
</feature>
<name>A0A9E7G5U1_9LILI</name>
<dbReference type="Gene3D" id="3.30.420.10">
    <property type="entry name" value="Ribonuclease H-like superfamily/Ribonuclease H"/>
    <property type="match status" value="1"/>
</dbReference>
<keyword evidence="14" id="KW-0917">Virion maturation</keyword>
<dbReference type="GO" id="GO:0003964">
    <property type="term" value="F:RNA-directed DNA polymerase activity"/>
    <property type="evidence" value="ECO:0007669"/>
    <property type="project" value="UniProtKB-KW"/>
</dbReference>
<dbReference type="EMBL" id="CP097507">
    <property type="protein sequence ID" value="URE06782.1"/>
    <property type="molecule type" value="Genomic_DNA"/>
</dbReference>
<evidence type="ECO:0000256" key="1">
    <source>
        <dbReference type="ARBA" id="ARBA00002180"/>
    </source>
</evidence>
<evidence type="ECO:0000313" key="20">
    <source>
        <dbReference type="Proteomes" id="UP001055439"/>
    </source>
</evidence>
<evidence type="ECO:0000256" key="8">
    <source>
        <dbReference type="ARBA" id="ARBA00022801"/>
    </source>
</evidence>
<evidence type="ECO:0000256" key="2">
    <source>
        <dbReference type="ARBA" id="ARBA00022612"/>
    </source>
</evidence>
<dbReference type="Proteomes" id="UP001055439">
    <property type="component" value="Chromosome 5"/>
</dbReference>
<evidence type="ECO:0000256" key="5">
    <source>
        <dbReference type="ARBA" id="ARBA00022723"/>
    </source>
</evidence>
<dbReference type="GO" id="GO:0046872">
    <property type="term" value="F:metal ion binding"/>
    <property type="evidence" value="ECO:0007669"/>
    <property type="project" value="UniProtKB-KW"/>
</dbReference>
<dbReference type="GO" id="GO:0006310">
    <property type="term" value="P:DNA recombination"/>
    <property type="evidence" value="ECO:0007669"/>
    <property type="project" value="UniProtKB-KW"/>
</dbReference>
<keyword evidence="3" id="KW-0645">Protease</keyword>
<evidence type="ECO:0000256" key="15">
    <source>
        <dbReference type="ARBA" id="ARBA00023172"/>
    </source>
</evidence>
<reference evidence="19" key="1">
    <citation type="submission" date="2022-05" db="EMBL/GenBank/DDBJ databases">
        <title>The Musa troglodytarum L. genome provides insights into the mechanism of non-climacteric behaviour and enrichment of carotenoids.</title>
        <authorList>
            <person name="Wang J."/>
        </authorList>
    </citation>
    <scope>NUCLEOTIDE SEQUENCE</scope>
    <source>
        <tissue evidence="19">Leaf</tissue>
    </source>
</reference>
<protein>
    <submittedName>
        <fullName evidence="19">Retrotransposon protein</fullName>
    </submittedName>
</protein>
<dbReference type="OrthoDB" id="695883at2759"/>
<keyword evidence="13" id="KW-0548">Nucleotidyltransferase</keyword>
<keyword evidence="5" id="KW-0479">Metal-binding</keyword>
<evidence type="ECO:0000256" key="9">
    <source>
        <dbReference type="ARBA" id="ARBA00022840"/>
    </source>
</evidence>
<evidence type="ECO:0000256" key="3">
    <source>
        <dbReference type="ARBA" id="ARBA00022670"/>
    </source>
</evidence>
<dbReference type="GO" id="GO:0015074">
    <property type="term" value="P:DNA integration"/>
    <property type="evidence" value="ECO:0007669"/>
    <property type="project" value="UniProtKB-KW"/>
</dbReference>
<evidence type="ECO:0000256" key="13">
    <source>
        <dbReference type="ARBA" id="ARBA00022932"/>
    </source>
</evidence>
<evidence type="ECO:0000256" key="14">
    <source>
        <dbReference type="ARBA" id="ARBA00023113"/>
    </source>
</evidence>
<evidence type="ECO:0000256" key="7">
    <source>
        <dbReference type="ARBA" id="ARBA00022759"/>
    </source>
</evidence>
<dbReference type="InterPro" id="IPR036397">
    <property type="entry name" value="RNaseH_sf"/>
</dbReference>
<keyword evidence="15" id="KW-0233">DNA recombination</keyword>
<keyword evidence="8" id="KW-0378">Hydrolase</keyword>
<dbReference type="GO" id="GO:0008233">
    <property type="term" value="F:peptidase activity"/>
    <property type="evidence" value="ECO:0007669"/>
    <property type="project" value="UniProtKB-KW"/>
</dbReference>
<proteinExistence type="predicted"/>
<dbReference type="InterPro" id="IPR039537">
    <property type="entry name" value="Retrotran_Ty1/copia-like"/>
</dbReference>
<evidence type="ECO:0000256" key="11">
    <source>
        <dbReference type="ARBA" id="ARBA00022908"/>
    </source>
</evidence>
<evidence type="ECO:0000256" key="4">
    <source>
        <dbReference type="ARBA" id="ARBA00022722"/>
    </source>
</evidence>
<keyword evidence="7" id="KW-0255">Endonuclease</keyword>
<dbReference type="AlphaFoldDB" id="A0A9E7G5U1"/>
<dbReference type="Pfam" id="PF07727">
    <property type="entry name" value="RVT_2"/>
    <property type="match status" value="1"/>
</dbReference>
<dbReference type="Pfam" id="PF22936">
    <property type="entry name" value="Pol_BBD"/>
    <property type="match status" value="1"/>
</dbReference>
<keyword evidence="9" id="KW-0067">ATP-binding</keyword>
<keyword evidence="20" id="KW-1185">Reference proteome</keyword>
<evidence type="ECO:0000256" key="12">
    <source>
        <dbReference type="ARBA" id="ARBA00022918"/>
    </source>
</evidence>
<comment type="function">
    <text evidence="1">The aspartyl protease (PR) mediates the proteolytic cleavages of the Gag and Gag-Pol polyproteins after assembly of the VLP.</text>
</comment>
<dbReference type="InterPro" id="IPR012337">
    <property type="entry name" value="RNaseH-like_sf"/>
</dbReference>
<keyword evidence="4" id="KW-0540">Nuclease</keyword>
<evidence type="ECO:0000256" key="10">
    <source>
        <dbReference type="ARBA" id="ARBA00022842"/>
    </source>
</evidence>
<dbReference type="SUPFAM" id="SSF53098">
    <property type="entry name" value="Ribonuclease H-like"/>
    <property type="match status" value="1"/>
</dbReference>
<organism evidence="19 20">
    <name type="scientific">Musa troglodytarum</name>
    <name type="common">fe'i banana</name>
    <dbReference type="NCBI Taxonomy" id="320322"/>
    <lineage>
        <taxon>Eukaryota</taxon>
        <taxon>Viridiplantae</taxon>
        <taxon>Streptophyta</taxon>
        <taxon>Embryophyta</taxon>
        <taxon>Tracheophyta</taxon>
        <taxon>Spermatophyta</taxon>
        <taxon>Magnoliopsida</taxon>
        <taxon>Liliopsida</taxon>
        <taxon>Zingiberales</taxon>
        <taxon>Musaceae</taxon>
        <taxon>Musa</taxon>
    </lineage>
</organism>
<dbReference type="GO" id="GO:0003676">
    <property type="term" value="F:nucleic acid binding"/>
    <property type="evidence" value="ECO:0007669"/>
    <property type="project" value="InterPro"/>
</dbReference>
<keyword evidence="13" id="KW-0239">DNA-directed DNA polymerase</keyword>
<evidence type="ECO:0000313" key="19">
    <source>
        <dbReference type="EMBL" id="URE06782.1"/>
    </source>
</evidence>
<evidence type="ECO:0000259" key="17">
    <source>
        <dbReference type="Pfam" id="PF07727"/>
    </source>
</evidence>
<dbReference type="GO" id="GO:0006508">
    <property type="term" value="P:proteolysis"/>
    <property type="evidence" value="ECO:0007669"/>
    <property type="project" value="UniProtKB-KW"/>
</dbReference>
<evidence type="ECO:0000256" key="6">
    <source>
        <dbReference type="ARBA" id="ARBA00022741"/>
    </source>
</evidence>
<keyword evidence="16" id="KW-0511">Multifunctional enzyme</keyword>
<keyword evidence="2" id="KW-1188">Viral release from host cell</keyword>
<feature type="domain" description="Retrovirus-related Pol polyprotein from transposon TNT 1-94-like beta-barrel" evidence="18">
    <location>
        <begin position="9"/>
        <end position="76"/>
    </location>
</feature>
<keyword evidence="12" id="KW-0695">RNA-directed DNA polymerase</keyword>
<dbReference type="InterPro" id="IPR054722">
    <property type="entry name" value="PolX-like_BBD"/>
</dbReference>
<dbReference type="PANTHER" id="PTHR42648:SF11">
    <property type="entry name" value="TRANSPOSON TY4-P GAG-POL POLYPROTEIN"/>
    <property type="match status" value="1"/>
</dbReference>
<sequence>MITRMDLEWIIDTAASYHATLQREFFATYRSGNFGVVKMGNHSTADIIGMGDIHIKTNLGCKLVLKDVRHMVDLEKDFSMELWHRRLGHMSEKGLQAFSKREVLPDLGDVCGPLRTKTPNGSINIPDISGALYFVTFIDDFSKKVWAYALKTKDHVIGVFKESHGIQHEMTVPDTPQHNTIAERMNRTIMKKIRCMLSQAKLPKRFWDEALRTAVDVINLSPLLWDPEKQKVFRSRDVVFFEDQTLENLKKEAPANTFKEGLADCDPVVPPVYQGNGGDVQEDSVEPDINLPVGHVEQEEVEELKKELSESFAMKDMGPAKQILGIQISRDRKNKKIWLSQKKYIEKVLERFSMSNAKPVGSPLLGHFKLCSEQSPSSDEEKEKMQKVAYASAVGSLMYAMVCTRPDIAYVVGVTSRFLANPDADMARDIDTRKSTSDFILTFAGGAVSWQSRLQRVVFVHIGGWRVGRRLAFLVDCVFETVEVLQGFHKVGTRASFTCSNLKHPLGVGERYMEPPTSQVMSSRDGPQDQIINAGCSCCYDCLTSCFDYICCYCLWDC</sequence>
<keyword evidence="11" id="KW-0229">DNA integration</keyword>
<dbReference type="InterPro" id="IPR013103">
    <property type="entry name" value="RVT_2"/>
</dbReference>
<accession>A0A9E7G5U1</accession>
<dbReference type="GO" id="GO:0003887">
    <property type="term" value="F:DNA-directed DNA polymerase activity"/>
    <property type="evidence" value="ECO:0007669"/>
    <property type="project" value="UniProtKB-KW"/>
</dbReference>
<gene>
    <name evidence="19" type="ORF">MUK42_00633</name>
</gene>
<keyword evidence="6" id="KW-0547">Nucleotide-binding</keyword>
<dbReference type="PANTHER" id="PTHR42648">
    <property type="entry name" value="TRANSPOSASE, PUTATIVE-RELATED"/>
    <property type="match status" value="1"/>
</dbReference>
<dbReference type="GO" id="GO:0004519">
    <property type="term" value="F:endonuclease activity"/>
    <property type="evidence" value="ECO:0007669"/>
    <property type="project" value="UniProtKB-KW"/>
</dbReference>
<keyword evidence="10" id="KW-0460">Magnesium</keyword>